<evidence type="ECO:0000313" key="1">
    <source>
        <dbReference type="EMBL" id="QQK08856.1"/>
    </source>
</evidence>
<keyword evidence="2" id="KW-1185">Reference proteome</keyword>
<protein>
    <submittedName>
        <fullName evidence="1">Glucose 1-dehydrogenase</fullName>
        <ecNumber evidence="1">1.1.1.47</ecNumber>
    </submittedName>
</protein>
<dbReference type="EC" id="1.1.1.47" evidence="1"/>
<gene>
    <name evidence="1" type="ORF">JFY71_04790</name>
</gene>
<dbReference type="Proteomes" id="UP000595814">
    <property type="component" value="Chromosome"/>
</dbReference>
<keyword evidence="1" id="KW-0560">Oxidoreductase</keyword>
<proteinExistence type="predicted"/>
<accession>A0AC61MTE3</accession>
<dbReference type="EMBL" id="CP066744">
    <property type="protein sequence ID" value="QQK08856.1"/>
    <property type="molecule type" value="Genomic_DNA"/>
</dbReference>
<reference evidence="1 2" key="1">
    <citation type="journal article" date="2022" name="Int. J. Syst. Evol. Microbiol.">
        <title>Miniphocaeibacter halophilus sp. nov., an ammonium-tolerant acetate-producing bacterium isolated from a biogas system.</title>
        <authorList>
            <person name="Schnurer A."/>
            <person name="Singh A."/>
            <person name="Bi S."/>
            <person name="Qiao W."/>
            <person name="Westerholm M."/>
        </authorList>
    </citation>
    <scope>NUCLEOTIDE SEQUENCE [LARGE SCALE GENOMIC DNA]</scope>
    <source>
        <strain evidence="1 2">AMB_01</strain>
    </source>
</reference>
<organism evidence="1 2">
    <name type="scientific">Miniphocaeibacter halophilus</name>
    <dbReference type="NCBI Taxonomy" id="2931922"/>
    <lineage>
        <taxon>Bacteria</taxon>
        <taxon>Bacillati</taxon>
        <taxon>Bacillota</taxon>
        <taxon>Tissierellia</taxon>
        <taxon>Tissierellales</taxon>
        <taxon>Peptoniphilaceae</taxon>
        <taxon>Miniphocaeibacter</taxon>
    </lineage>
</organism>
<name>A0AC61MTE3_9FIRM</name>
<sequence length="261" mass="28391">MTKIHEGKIALITGGNSGLGLATATTLAKEGAKIAIVGRKEDSLQKAKENIISNVPKAEVLIIKADVSSEKDTKKYVDATVKEYSRIDYFFNNAGIEGLQEPITKYDMDVYRSVIDINLMGVVYGLKYVIEVMEKQAKGTIVNTSSVGGLRGVVNQSAYVASKHGVAGITKNMASEYADKNIRVNAICPGAIKTPMVEQAFKMMNPENPEQAEREFAANNPTKRLGVPEEVADVVSFLFSEKSRYIVGQMIVIDGGQSNQY</sequence>
<evidence type="ECO:0000313" key="2">
    <source>
        <dbReference type="Proteomes" id="UP000595814"/>
    </source>
</evidence>